<evidence type="ECO:0000256" key="9">
    <source>
        <dbReference type="SAM" id="MobiDB-lite"/>
    </source>
</evidence>
<dbReference type="PANTHER" id="PTHR30478">
    <property type="entry name" value="DNA POLYMERASE III SUBUNIT BETA"/>
    <property type="match status" value="1"/>
</dbReference>
<comment type="similarity">
    <text evidence="2">Belongs to the beta sliding clamp family.</text>
</comment>
<dbReference type="CDD" id="cd00140">
    <property type="entry name" value="beta_clamp"/>
    <property type="match status" value="1"/>
</dbReference>
<keyword evidence="14" id="KW-1185">Reference proteome</keyword>
<gene>
    <name evidence="13" type="ordered locus">Ocepr_2295</name>
</gene>
<dbReference type="InterPro" id="IPR022637">
    <property type="entry name" value="DNA_polIII_beta_cen"/>
</dbReference>
<dbReference type="KEGG" id="opr:Ocepr_2295"/>
<keyword evidence="7" id="KW-0239">DNA-directed DNA polymerase</keyword>
<dbReference type="GO" id="GO:0008408">
    <property type="term" value="F:3'-5' exonuclease activity"/>
    <property type="evidence" value="ECO:0007669"/>
    <property type="project" value="InterPro"/>
</dbReference>
<dbReference type="GO" id="GO:0009360">
    <property type="term" value="C:DNA polymerase III complex"/>
    <property type="evidence" value="ECO:0007669"/>
    <property type="project" value="InterPro"/>
</dbReference>
<keyword evidence="13" id="KW-0614">Plasmid</keyword>
<dbReference type="OrthoDB" id="8421503at2"/>
<keyword evidence="4 13" id="KW-0808">Transferase</keyword>
<dbReference type="RefSeq" id="WP_013449723.1">
    <property type="nucleotide sequence ID" value="NC_014753.1"/>
</dbReference>
<proteinExistence type="inferred from homology"/>
<dbReference type="eggNOG" id="COG0592">
    <property type="taxonomic scope" value="Bacteria"/>
</dbReference>
<keyword evidence="5 13" id="KW-0548">Nucleotidyltransferase</keyword>
<dbReference type="SMART" id="SM00480">
    <property type="entry name" value="POL3Bc"/>
    <property type="match status" value="1"/>
</dbReference>
<evidence type="ECO:0000256" key="6">
    <source>
        <dbReference type="ARBA" id="ARBA00022705"/>
    </source>
</evidence>
<sequence length="406" mass="43048">MEATLRRPQETAPEPQTADAADAADAVTITVETKALKGALDRLARVLPARSSEPAYLSVALTPAEGALVLAGTNGAQDLELVLPAEAPPGPTRLVPAAPLTQVVRSLGAGTVTLTLEGETLTLEAGRFATRLHLSAGDLELPLDFGGDPLASLPAAELAALLEPVAYATSNENYRAVFTGVQLEVHPERLRGVASDGFRLALVDRPLPEGAAVHRTFPVPEDGDGAAPEPLALVVPKASVVELLRVLRGVEGVVQLHHRPGRLALHAEGVRYATALLDGTYPEYARVIPAEAPFVAEFDVRPFREALRRTTVMSDATNHRVDLTFEEGRVRLVSEGDYGRGEEVLEGIDYQGEPLTTALNASYLEDALGPVARRARLDLTGPTTPLAVRDAEALDGYLAVVVPLRV</sequence>
<evidence type="ECO:0000256" key="8">
    <source>
        <dbReference type="ARBA" id="ARBA00023125"/>
    </source>
</evidence>
<dbReference type="GO" id="GO:0005737">
    <property type="term" value="C:cytoplasm"/>
    <property type="evidence" value="ECO:0007669"/>
    <property type="project" value="UniProtKB-SubCell"/>
</dbReference>
<accession>E4UAV8</accession>
<dbReference type="Pfam" id="PF02767">
    <property type="entry name" value="DNA_pol3_beta_2"/>
    <property type="match status" value="1"/>
</dbReference>
<evidence type="ECO:0000313" key="14">
    <source>
        <dbReference type="Proteomes" id="UP000008722"/>
    </source>
</evidence>
<keyword evidence="6" id="KW-0235">DNA replication</keyword>
<evidence type="ECO:0000256" key="7">
    <source>
        <dbReference type="ARBA" id="ARBA00022932"/>
    </source>
</evidence>
<dbReference type="PANTHER" id="PTHR30478:SF0">
    <property type="entry name" value="BETA SLIDING CLAMP"/>
    <property type="match status" value="1"/>
</dbReference>
<comment type="subcellular location">
    <subcellularLocation>
        <location evidence="1">Cytoplasm</location>
    </subcellularLocation>
</comment>
<evidence type="ECO:0000313" key="13">
    <source>
        <dbReference type="EMBL" id="ADR37743.1"/>
    </source>
</evidence>
<reference evidence="14" key="1">
    <citation type="submission" date="2010-11" db="EMBL/GenBank/DDBJ databases">
        <title>The complete sequence of plasmid of Oceanithermus profundus DSM 14977.</title>
        <authorList>
            <consortium name="US DOE Joint Genome Institute (JGI-PGF)"/>
            <person name="Lucas S."/>
            <person name="Copeland A."/>
            <person name="Lapidus A."/>
            <person name="Bruce D."/>
            <person name="Goodwin L."/>
            <person name="Pitluck S."/>
            <person name="Kyrpides N."/>
            <person name="Mavromatis K."/>
            <person name="Pagani I."/>
            <person name="Ivanova N."/>
            <person name="Zhang X."/>
            <person name="Brettin T."/>
            <person name="Detter J.C."/>
            <person name="Tapia R."/>
            <person name="Han C."/>
            <person name="Land M."/>
            <person name="Hauser L."/>
            <person name="Markowitz V."/>
            <person name="Cheng J.-F."/>
            <person name="Hugenholtz P."/>
            <person name="Woyke T."/>
            <person name="Wu D."/>
            <person name="Tindall B."/>
            <person name="Faehnrich R."/>
            <person name="Brambilla E."/>
            <person name="Klenk H.-P."/>
            <person name="Eisen J.A."/>
        </authorList>
    </citation>
    <scope>NUCLEOTIDE SEQUENCE [LARGE SCALE GENOMIC DNA]</scope>
    <source>
        <strain evidence="14">DSM 14977 / NBRC 100410 / VKM B-2274 / 506</strain>
        <plasmid evidence="14">Plasmid pOCEPR01</plasmid>
    </source>
</reference>
<name>E4UAV8_OCEP5</name>
<keyword evidence="8" id="KW-0238">DNA-binding</keyword>
<dbReference type="InterPro" id="IPR022635">
    <property type="entry name" value="DNA_polIII_beta_C"/>
</dbReference>
<dbReference type="AlphaFoldDB" id="E4UAV8"/>
<dbReference type="GO" id="GO:0006271">
    <property type="term" value="P:DNA strand elongation involved in DNA replication"/>
    <property type="evidence" value="ECO:0007669"/>
    <property type="project" value="TreeGrafter"/>
</dbReference>
<feature type="domain" description="DNA polymerase III beta sliding clamp N-terminal" evidence="10">
    <location>
        <begin position="28"/>
        <end position="132"/>
    </location>
</feature>
<evidence type="ECO:0000256" key="1">
    <source>
        <dbReference type="ARBA" id="ARBA00004496"/>
    </source>
</evidence>
<evidence type="ECO:0000259" key="12">
    <source>
        <dbReference type="Pfam" id="PF02768"/>
    </source>
</evidence>
<dbReference type="Pfam" id="PF00712">
    <property type="entry name" value="DNA_pol3_beta"/>
    <property type="match status" value="1"/>
</dbReference>
<dbReference type="NCBIfam" id="TIGR00663">
    <property type="entry name" value="dnan"/>
    <property type="match status" value="1"/>
</dbReference>
<dbReference type="EMBL" id="CP002362">
    <property type="protein sequence ID" value="ADR37743.1"/>
    <property type="molecule type" value="Genomic_DNA"/>
</dbReference>
<dbReference type="InterPro" id="IPR001001">
    <property type="entry name" value="DNA_polIII_beta"/>
</dbReference>
<geneLocation type="plasmid" evidence="13 14">
    <name>pOCEPR01</name>
</geneLocation>
<feature type="domain" description="DNA polymerase III beta sliding clamp C-terminal" evidence="12">
    <location>
        <begin position="286"/>
        <end position="393"/>
    </location>
</feature>
<dbReference type="InterPro" id="IPR022634">
    <property type="entry name" value="DNA_polIII_beta_N"/>
</dbReference>
<dbReference type="Gene3D" id="3.70.10.10">
    <property type="match status" value="1"/>
</dbReference>
<organism evidence="13 14">
    <name type="scientific">Oceanithermus profundus (strain DSM 14977 / NBRC 100410 / VKM B-2274 / 506)</name>
    <dbReference type="NCBI Taxonomy" id="670487"/>
    <lineage>
        <taxon>Bacteria</taxon>
        <taxon>Thermotogati</taxon>
        <taxon>Deinococcota</taxon>
        <taxon>Deinococci</taxon>
        <taxon>Thermales</taxon>
        <taxon>Thermaceae</taxon>
        <taxon>Oceanithermus</taxon>
    </lineage>
</organism>
<evidence type="ECO:0000256" key="2">
    <source>
        <dbReference type="ARBA" id="ARBA00010752"/>
    </source>
</evidence>
<evidence type="ECO:0000259" key="10">
    <source>
        <dbReference type="Pfam" id="PF00712"/>
    </source>
</evidence>
<evidence type="ECO:0000256" key="4">
    <source>
        <dbReference type="ARBA" id="ARBA00022679"/>
    </source>
</evidence>
<protein>
    <submittedName>
        <fullName evidence="13">DNA polymerase III, beta subunit</fullName>
        <ecNumber evidence="13">2.7.7.7</ecNumber>
    </submittedName>
</protein>
<dbReference type="GO" id="GO:0003677">
    <property type="term" value="F:DNA binding"/>
    <property type="evidence" value="ECO:0007669"/>
    <property type="project" value="UniProtKB-KW"/>
</dbReference>
<dbReference type="HOGENOM" id="CLU_038149_4_2_0"/>
<feature type="region of interest" description="Disordered" evidence="9">
    <location>
        <begin position="1"/>
        <end position="21"/>
    </location>
</feature>
<dbReference type="GO" id="GO:0003887">
    <property type="term" value="F:DNA-directed DNA polymerase activity"/>
    <property type="evidence" value="ECO:0007669"/>
    <property type="project" value="UniProtKB-KW"/>
</dbReference>
<dbReference type="InterPro" id="IPR046938">
    <property type="entry name" value="DNA_clamp_sf"/>
</dbReference>
<feature type="domain" description="DNA polymerase III beta sliding clamp central" evidence="11">
    <location>
        <begin position="153"/>
        <end position="283"/>
    </location>
</feature>
<dbReference type="Gene3D" id="3.10.150.10">
    <property type="entry name" value="DNA Polymerase III, subunit A, domain 2"/>
    <property type="match status" value="1"/>
</dbReference>
<keyword evidence="3" id="KW-0963">Cytoplasm</keyword>
<dbReference type="Pfam" id="PF02768">
    <property type="entry name" value="DNA_pol3_beta_3"/>
    <property type="match status" value="1"/>
</dbReference>
<evidence type="ECO:0000256" key="3">
    <source>
        <dbReference type="ARBA" id="ARBA00022490"/>
    </source>
</evidence>
<evidence type="ECO:0000256" key="5">
    <source>
        <dbReference type="ARBA" id="ARBA00022695"/>
    </source>
</evidence>
<evidence type="ECO:0000259" key="11">
    <source>
        <dbReference type="Pfam" id="PF02767"/>
    </source>
</evidence>
<dbReference type="SUPFAM" id="SSF55979">
    <property type="entry name" value="DNA clamp"/>
    <property type="match status" value="3"/>
</dbReference>
<dbReference type="EC" id="2.7.7.7" evidence="13"/>
<reference evidence="13 14" key="2">
    <citation type="journal article" date="2011" name="Stand. Genomic Sci.">
        <title>Complete genome sequence of Oceanithermus profundus type strain (506).</title>
        <authorList>
            <person name="Pati A."/>
            <person name="Zhang X."/>
            <person name="Lapidus A."/>
            <person name="Nolan M."/>
            <person name="Lucas S."/>
            <person name="Del Rio T.G."/>
            <person name="Tice H."/>
            <person name="Cheng J.F."/>
            <person name="Tapia R."/>
            <person name="Han C."/>
            <person name="Goodwin L."/>
            <person name="Pitluck S."/>
            <person name="Liolios K."/>
            <person name="Pagani I."/>
            <person name="Ivanova N."/>
            <person name="Mavromatis K."/>
            <person name="Chen A."/>
            <person name="Palaniappan K."/>
            <person name="Hauser L."/>
            <person name="Jeffries C.D."/>
            <person name="Brambilla E.M."/>
            <person name="Rohl A."/>
            <person name="Mwirichia R."/>
            <person name="Rohde M."/>
            <person name="Tindall B.J."/>
            <person name="Sikorski J."/>
            <person name="Wirth R."/>
            <person name="Goker M."/>
            <person name="Woyke T."/>
            <person name="Detter J.C."/>
            <person name="Bristow J."/>
            <person name="Eisen J.A."/>
            <person name="Markowitz V."/>
            <person name="Hugenholtz P."/>
            <person name="Kyrpides N.C."/>
            <person name="Klenk H.P."/>
            <person name="Land M."/>
        </authorList>
    </citation>
    <scope>NUCLEOTIDE SEQUENCE [LARGE SCALE GENOMIC DNA]</scope>
    <source>
        <strain evidence="14">DSM 14977 / NBRC 100410 / VKM B-2274 / 506</strain>
        <plasmid evidence="14">Plasmid pOCEPR01</plasmid>
    </source>
</reference>
<dbReference type="Proteomes" id="UP000008722">
    <property type="component" value="Plasmid pOCEPR01"/>
</dbReference>